<dbReference type="SUPFAM" id="SSF55729">
    <property type="entry name" value="Acyl-CoA N-acyltransferases (Nat)"/>
    <property type="match status" value="1"/>
</dbReference>
<dbReference type="PANTHER" id="PTHR43072">
    <property type="entry name" value="N-ACETYLTRANSFERASE"/>
    <property type="match status" value="1"/>
</dbReference>
<dbReference type="RefSeq" id="WP_152662289.1">
    <property type="nucleotide sequence ID" value="NZ_CP036422.1"/>
</dbReference>
<keyword evidence="2" id="KW-0012">Acyltransferase</keyword>
<dbReference type="PROSITE" id="PS51186">
    <property type="entry name" value="GNAT"/>
    <property type="match status" value="1"/>
</dbReference>
<dbReference type="CDD" id="cd04301">
    <property type="entry name" value="NAT_SF"/>
    <property type="match status" value="1"/>
</dbReference>
<name>A0A5P9NLQ3_9GAMM</name>
<dbReference type="OrthoDB" id="5459937at2"/>
<dbReference type="EMBL" id="CP036422">
    <property type="protein sequence ID" value="QFU76184.1"/>
    <property type="molecule type" value="Genomic_DNA"/>
</dbReference>
<evidence type="ECO:0000256" key="1">
    <source>
        <dbReference type="ARBA" id="ARBA00022679"/>
    </source>
</evidence>
<organism evidence="4 5">
    <name type="scientific">Halioglobus maricola</name>
    <dbReference type="NCBI Taxonomy" id="2601894"/>
    <lineage>
        <taxon>Bacteria</taxon>
        <taxon>Pseudomonadati</taxon>
        <taxon>Pseudomonadota</taxon>
        <taxon>Gammaproteobacteria</taxon>
        <taxon>Cellvibrionales</taxon>
        <taxon>Halieaceae</taxon>
        <taxon>Halioglobus</taxon>
    </lineage>
</organism>
<accession>A0A5P9NLQ3</accession>
<evidence type="ECO:0000256" key="2">
    <source>
        <dbReference type="ARBA" id="ARBA00023315"/>
    </source>
</evidence>
<dbReference type="PANTHER" id="PTHR43072:SF23">
    <property type="entry name" value="UPF0039 PROTEIN C11D3.02C"/>
    <property type="match status" value="1"/>
</dbReference>
<dbReference type="AlphaFoldDB" id="A0A5P9NLQ3"/>
<keyword evidence="5" id="KW-1185">Reference proteome</keyword>
<gene>
    <name evidence="4" type="ORF">EY643_11215</name>
</gene>
<proteinExistence type="predicted"/>
<evidence type="ECO:0000313" key="5">
    <source>
        <dbReference type="Proteomes" id="UP000326287"/>
    </source>
</evidence>
<dbReference type="KEGG" id="halc:EY643_11215"/>
<protein>
    <submittedName>
        <fullName evidence="4">N-acetyltransferase family protein</fullName>
    </submittedName>
</protein>
<dbReference type="GO" id="GO:0016747">
    <property type="term" value="F:acyltransferase activity, transferring groups other than amino-acyl groups"/>
    <property type="evidence" value="ECO:0007669"/>
    <property type="project" value="InterPro"/>
</dbReference>
<dbReference type="InterPro" id="IPR000182">
    <property type="entry name" value="GNAT_dom"/>
</dbReference>
<dbReference type="InterPro" id="IPR016181">
    <property type="entry name" value="Acyl_CoA_acyltransferase"/>
</dbReference>
<evidence type="ECO:0000259" key="3">
    <source>
        <dbReference type="PROSITE" id="PS51186"/>
    </source>
</evidence>
<feature type="domain" description="N-acetyltransferase" evidence="3">
    <location>
        <begin position="1"/>
        <end position="162"/>
    </location>
</feature>
<dbReference type="Pfam" id="PF13420">
    <property type="entry name" value="Acetyltransf_4"/>
    <property type="match status" value="1"/>
</dbReference>
<sequence length="164" mass="18497">MIRDANFSDAAVLASIYNHYIEHTVATFEEEMLNAREFEERLQSVSDQGFPWIVLEEAGEIVGFAYAARFKERTAYRYSVESTVYLKPDVTGSGYGTALYLELFNRLRALGVHAVIGGITLPNPASVALHEKLGMEKVAHFPQVGFKHGEWLDVGYWQLNFEST</sequence>
<evidence type="ECO:0000313" key="4">
    <source>
        <dbReference type="EMBL" id="QFU76184.1"/>
    </source>
</evidence>
<keyword evidence="1 4" id="KW-0808">Transferase</keyword>
<dbReference type="Proteomes" id="UP000326287">
    <property type="component" value="Chromosome"/>
</dbReference>
<reference evidence="4 5" key="1">
    <citation type="submission" date="2019-02" db="EMBL/GenBank/DDBJ databases">
        <authorList>
            <person name="Li S.-H."/>
        </authorList>
    </citation>
    <scope>NUCLEOTIDE SEQUENCE [LARGE SCALE GENOMIC DNA]</scope>
    <source>
        <strain evidence="4 5">IMCC14385</strain>
    </source>
</reference>
<dbReference type="Gene3D" id="3.40.630.30">
    <property type="match status" value="1"/>
</dbReference>